<reference evidence="1 2" key="1">
    <citation type="journal article" date="2019" name="Sci. Rep.">
        <title>Orb-weaving spider Araneus ventricosus genome elucidates the spidroin gene catalogue.</title>
        <authorList>
            <person name="Kono N."/>
            <person name="Nakamura H."/>
            <person name="Ohtoshi R."/>
            <person name="Moran D.A.P."/>
            <person name="Shinohara A."/>
            <person name="Yoshida Y."/>
            <person name="Fujiwara M."/>
            <person name="Mori M."/>
            <person name="Tomita M."/>
            <person name="Arakawa K."/>
        </authorList>
    </citation>
    <scope>NUCLEOTIDE SEQUENCE [LARGE SCALE GENOMIC DNA]</scope>
</reference>
<dbReference type="Proteomes" id="UP000499080">
    <property type="component" value="Unassembled WGS sequence"/>
</dbReference>
<evidence type="ECO:0000313" key="2">
    <source>
        <dbReference type="Proteomes" id="UP000499080"/>
    </source>
</evidence>
<protein>
    <submittedName>
        <fullName evidence="1">Uncharacterized protein</fullName>
    </submittedName>
</protein>
<proteinExistence type="predicted"/>
<sequence>MGCPPPCLLGKSPRRGKQRIRMRRNVQQMPEHPLPMHTSPDSVGYSLLFPFIYDTASLENQYPGKTNRYCHLAEKAPNTTVCLTTLPK</sequence>
<comment type="caution">
    <text evidence="1">The sequence shown here is derived from an EMBL/GenBank/DDBJ whole genome shotgun (WGS) entry which is preliminary data.</text>
</comment>
<gene>
    <name evidence="1" type="ORF">AVEN_134974_1</name>
</gene>
<keyword evidence="2" id="KW-1185">Reference proteome</keyword>
<evidence type="ECO:0000313" key="1">
    <source>
        <dbReference type="EMBL" id="GBM03762.1"/>
    </source>
</evidence>
<accession>A0A4Y2CH68</accession>
<name>A0A4Y2CH68_ARAVE</name>
<organism evidence="1 2">
    <name type="scientific">Araneus ventricosus</name>
    <name type="common">Orbweaver spider</name>
    <name type="synonym">Epeira ventricosa</name>
    <dbReference type="NCBI Taxonomy" id="182803"/>
    <lineage>
        <taxon>Eukaryota</taxon>
        <taxon>Metazoa</taxon>
        <taxon>Ecdysozoa</taxon>
        <taxon>Arthropoda</taxon>
        <taxon>Chelicerata</taxon>
        <taxon>Arachnida</taxon>
        <taxon>Araneae</taxon>
        <taxon>Araneomorphae</taxon>
        <taxon>Entelegynae</taxon>
        <taxon>Araneoidea</taxon>
        <taxon>Araneidae</taxon>
        <taxon>Araneus</taxon>
    </lineage>
</organism>
<dbReference type="EMBL" id="BGPR01000194">
    <property type="protein sequence ID" value="GBM03762.1"/>
    <property type="molecule type" value="Genomic_DNA"/>
</dbReference>
<dbReference type="AlphaFoldDB" id="A0A4Y2CH68"/>